<dbReference type="Gene3D" id="3.40.50.12780">
    <property type="entry name" value="N-terminal domain of ligase-like"/>
    <property type="match status" value="1"/>
</dbReference>
<accession>A0A0L6VY53</accession>
<dbReference type="RefSeq" id="WP_052219112.1">
    <property type="nucleotide sequence ID" value="NZ_LGTE01000039.1"/>
</dbReference>
<proteinExistence type="predicted"/>
<dbReference type="InterPro" id="IPR042099">
    <property type="entry name" value="ANL_N_sf"/>
</dbReference>
<dbReference type="EMBL" id="LGTE01000039">
    <property type="protein sequence ID" value="KNZ68262.1"/>
    <property type="molecule type" value="Genomic_DNA"/>
</dbReference>
<sequence length="451" mass="52223">MDLNGILIRRIYFPLMEIFKGNKIRTYLNYLHETEKMSAEELKRLQAEKLKGLLTHCLTRVPAYKEYEFLLDSVENAPFEVLTKLPVLTKKHFSENSELYFPEGQSKQGLIPNRTGGSTGEPVKFYMDRKTVEYYEAARWRGLSWWDIRPGDPSVMLWGSPIELSQKQRWSYELKERYLKNRIVISAYDLKESELERHVKLIEKFQPVYFYGYASALDLFAQMLLDRGITLQGKFKGVVSTAETLFDFQRERIERAFGCKTINEYGARDGGIIAYQCPEGSMHVTAENAVIELLDMDTLQPVKQGQSGLVAVTDLNNRVMPRLRYLIGDVAVWQKQPCECGRPLPVFTEIKGREDDIFVTTAGTYVHGHYFNHIARNLDGISKFQIIQKDRQRVHLKIVPGNNFNEEEIRFFAQKIREVMGNIELTVQYTDKIPAAASGKVRYAVREFPLR</sequence>
<reference evidence="2" key="1">
    <citation type="submission" date="2015-07" db="EMBL/GenBank/DDBJ databases">
        <title>Complete Genome of Thermincola ferriacetica strain Z-0001T.</title>
        <authorList>
            <person name="Lusk B."/>
            <person name="Badalamenti J.P."/>
            <person name="Parameswaran P."/>
            <person name="Bond D.R."/>
            <person name="Torres C.I."/>
        </authorList>
    </citation>
    <scope>NUCLEOTIDE SEQUENCE [LARGE SCALE GENOMIC DNA]</scope>
    <source>
        <strain evidence="2">Z-0001</strain>
    </source>
</reference>
<keyword evidence="2" id="KW-1185">Reference proteome</keyword>
<dbReference type="Proteomes" id="UP000037175">
    <property type="component" value="Unassembled WGS sequence"/>
</dbReference>
<evidence type="ECO:0000313" key="2">
    <source>
        <dbReference type="Proteomes" id="UP000037175"/>
    </source>
</evidence>
<evidence type="ECO:0000313" key="1">
    <source>
        <dbReference type="EMBL" id="KNZ68262.1"/>
    </source>
</evidence>
<organism evidence="1 2">
    <name type="scientific">Thermincola ferriacetica</name>
    <dbReference type="NCBI Taxonomy" id="281456"/>
    <lineage>
        <taxon>Bacteria</taxon>
        <taxon>Bacillati</taxon>
        <taxon>Bacillota</taxon>
        <taxon>Clostridia</taxon>
        <taxon>Eubacteriales</taxon>
        <taxon>Thermincolaceae</taxon>
        <taxon>Thermincola</taxon>
    </lineage>
</organism>
<dbReference type="InterPro" id="IPR053158">
    <property type="entry name" value="CapK_Type1_Caps_Biosynth"/>
</dbReference>
<dbReference type="SUPFAM" id="SSF56801">
    <property type="entry name" value="Acetyl-CoA synthetase-like"/>
    <property type="match status" value="1"/>
</dbReference>
<comment type="caution">
    <text evidence="1">The sequence shown here is derived from an EMBL/GenBank/DDBJ whole genome shotgun (WGS) entry which is preliminary data.</text>
</comment>
<name>A0A0L6VY53_9FIRM</name>
<gene>
    <name evidence="1" type="ORF">Tfer_3188</name>
</gene>
<dbReference type="PANTHER" id="PTHR36932">
    <property type="entry name" value="CAPSULAR POLYSACCHARIDE BIOSYNTHESIS PROTEIN"/>
    <property type="match status" value="1"/>
</dbReference>
<dbReference type="GO" id="GO:0016874">
    <property type="term" value="F:ligase activity"/>
    <property type="evidence" value="ECO:0007669"/>
    <property type="project" value="UniProtKB-KW"/>
</dbReference>
<keyword evidence="1" id="KW-0436">Ligase</keyword>
<dbReference type="PANTHER" id="PTHR36932:SF1">
    <property type="entry name" value="CAPSULAR POLYSACCHARIDE BIOSYNTHESIS PROTEIN"/>
    <property type="match status" value="1"/>
</dbReference>
<protein>
    <submittedName>
        <fullName evidence="1">Phenylacetate--CoA ligase</fullName>
    </submittedName>
</protein>
<dbReference type="AlphaFoldDB" id="A0A0L6VY53"/>